<reference evidence="2 3" key="1">
    <citation type="submission" date="2018-08" db="EMBL/GenBank/DDBJ databases">
        <title>Aphanomyces genome sequencing and annotation.</title>
        <authorList>
            <person name="Minardi D."/>
            <person name="Oidtmann B."/>
            <person name="Van Der Giezen M."/>
            <person name="Studholme D.J."/>
        </authorList>
    </citation>
    <scope>NUCLEOTIDE SEQUENCE [LARGE SCALE GENOMIC DNA]</scope>
    <source>
        <strain evidence="2 3">Kv</strain>
    </source>
</reference>
<sequence length="482" mass="53174">MSGAVPAVPLPADYFPRISLPSTVVAAFEDAARVQVTADLNRLQAETTSSHVGTASSSFSRRQPFRTDEQGYSVLERDGASIRVRMQSPQTPRGTGSPTISFSCHVDVVGLPSELLDVMYADNTLALREWGRTFLSNWFVDAAVLHCIHRHGGGDGPRTFAAVTWLALHLPSSIQTDLCLFQSMGTCDNLPYITWTSVEVQICPSQEHLKFRRSRLHMTMFLQATTTGTRLTCFGSMEQLHLTTSQVERGMAAAVLRMRSLDGILEGHRLAKKHPFVPRSQWVPDRQPHMHRSSLHETNPLPFDHEAGGSRGRSSLPLDIRPRLSVRASRMSAKAPTTDPMQLLSSSSSTLHHQRFFGSAKAMSLPSTTRFDNVDPMAAQLWQISCRAQATWTLAKDTPSRNTTPVSTPREGGPDNLRDSLVKVNQSLAEQAYLLDAIDRASRGRFSATSSPLSNPAVDSLRMSAWGDELGRFEAIPDDLDR</sequence>
<feature type="region of interest" description="Disordered" evidence="1">
    <location>
        <begin position="396"/>
        <end position="416"/>
    </location>
</feature>
<name>A0A397BLN5_APHAT</name>
<organism evidence="2 3">
    <name type="scientific">Aphanomyces astaci</name>
    <name type="common">Crayfish plague agent</name>
    <dbReference type="NCBI Taxonomy" id="112090"/>
    <lineage>
        <taxon>Eukaryota</taxon>
        <taxon>Sar</taxon>
        <taxon>Stramenopiles</taxon>
        <taxon>Oomycota</taxon>
        <taxon>Saprolegniomycetes</taxon>
        <taxon>Saprolegniales</taxon>
        <taxon>Verrucalvaceae</taxon>
        <taxon>Aphanomyces</taxon>
    </lineage>
</organism>
<evidence type="ECO:0000313" key="3">
    <source>
        <dbReference type="Proteomes" id="UP000265427"/>
    </source>
</evidence>
<dbReference type="VEuPathDB" id="FungiDB:H257_07703"/>
<dbReference type="AlphaFoldDB" id="A0A397BLN5"/>
<gene>
    <name evidence="2" type="ORF">DYB36_001929</name>
</gene>
<evidence type="ECO:0000256" key="1">
    <source>
        <dbReference type="SAM" id="MobiDB-lite"/>
    </source>
</evidence>
<comment type="caution">
    <text evidence="2">The sequence shown here is derived from an EMBL/GenBank/DDBJ whole genome shotgun (WGS) entry which is preliminary data.</text>
</comment>
<accession>A0A397BLN5</accession>
<evidence type="ECO:0000313" key="2">
    <source>
        <dbReference type="EMBL" id="RHY19800.1"/>
    </source>
</evidence>
<dbReference type="EMBL" id="QUSZ01003082">
    <property type="protein sequence ID" value="RHY19800.1"/>
    <property type="molecule type" value="Genomic_DNA"/>
</dbReference>
<dbReference type="Proteomes" id="UP000265427">
    <property type="component" value="Unassembled WGS sequence"/>
</dbReference>
<proteinExistence type="predicted"/>
<feature type="region of interest" description="Disordered" evidence="1">
    <location>
        <begin position="280"/>
        <end position="317"/>
    </location>
</feature>
<protein>
    <submittedName>
        <fullName evidence="2">Uncharacterized protein</fullName>
    </submittedName>
</protein>